<dbReference type="InterPro" id="IPR011042">
    <property type="entry name" value="6-blade_b-propeller_TolB-like"/>
</dbReference>
<dbReference type="InterPro" id="IPR050583">
    <property type="entry name" value="Mycobacterial_A85_antigen"/>
</dbReference>
<protein>
    <submittedName>
        <fullName evidence="3">Enterochelin esterase</fullName>
    </submittedName>
</protein>
<feature type="chain" id="PRO_5007905028" evidence="1">
    <location>
        <begin position="20"/>
        <end position="581"/>
    </location>
</feature>
<dbReference type="STRING" id="681398.PJIAN_2179"/>
<name>A0A170ZFI7_9BACT</name>
<dbReference type="RefSeq" id="WP_068703060.1">
    <property type="nucleotide sequence ID" value="NZ_BDCR01000002.1"/>
</dbReference>
<reference evidence="4" key="1">
    <citation type="submission" date="2016-04" db="EMBL/GenBank/DDBJ databases">
        <title>Draft genome sequence of Paludibacter jiangxiensis strain NM7.</title>
        <authorList>
            <person name="Qiu Y."/>
            <person name="Matsuura N."/>
            <person name="Ohashi A."/>
            <person name="Tourlousse M.D."/>
            <person name="Sekiguchi Y."/>
        </authorList>
    </citation>
    <scope>NUCLEOTIDE SEQUENCE [LARGE SCALE GENOMIC DNA]</scope>
    <source>
        <strain evidence="4">NM7</strain>
    </source>
</reference>
<dbReference type="Pfam" id="PF08450">
    <property type="entry name" value="SGL"/>
    <property type="match status" value="1"/>
</dbReference>
<dbReference type="Gene3D" id="2.120.10.30">
    <property type="entry name" value="TolB, C-terminal domain"/>
    <property type="match status" value="1"/>
</dbReference>
<keyword evidence="4" id="KW-1185">Reference proteome</keyword>
<organism evidence="3 4">
    <name type="scientific">Paludibacter jiangxiensis</name>
    <dbReference type="NCBI Taxonomy" id="681398"/>
    <lineage>
        <taxon>Bacteria</taxon>
        <taxon>Pseudomonadati</taxon>
        <taxon>Bacteroidota</taxon>
        <taxon>Bacteroidia</taxon>
        <taxon>Bacteroidales</taxon>
        <taxon>Paludibacteraceae</taxon>
        <taxon>Paludibacter</taxon>
    </lineage>
</organism>
<dbReference type="InterPro" id="IPR029058">
    <property type="entry name" value="AB_hydrolase_fold"/>
</dbReference>
<comment type="caution">
    <text evidence="3">The sequence shown here is derived from an EMBL/GenBank/DDBJ whole genome shotgun (WGS) entry which is preliminary data.</text>
</comment>
<reference evidence="4" key="2">
    <citation type="journal article" date="2017" name="Genome Announc.">
        <title>Draft genome sequence of Paludibacter jiangxiensis NM7(T), a propionate-producing fermentative bacterium.</title>
        <authorList>
            <person name="Qiu Y.-L."/>
            <person name="Tourlousse D.M."/>
            <person name="Matsuura N."/>
            <person name="Ohashi A."/>
            <person name="Sekiguchi Y."/>
        </authorList>
    </citation>
    <scope>NUCLEOTIDE SEQUENCE [LARGE SCALE GENOMIC DNA]</scope>
    <source>
        <strain evidence="4">NM7</strain>
    </source>
</reference>
<dbReference type="Gene3D" id="3.40.50.1820">
    <property type="entry name" value="alpha/beta hydrolase"/>
    <property type="match status" value="1"/>
</dbReference>
<dbReference type="Proteomes" id="UP000076586">
    <property type="component" value="Unassembled WGS sequence"/>
</dbReference>
<dbReference type="OrthoDB" id="241638at2"/>
<proteinExistence type="predicted"/>
<evidence type="ECO:0000259" key="2">
    <source>
        <dbReference type="Pfam" id="PF08450"/>
    </source>
</evidence>
<feature type="domain" description="SMP-30/Gluconolactonase/LRE-like region" evidence="2">
    <location>
        <begin position="418"/>
        <end position="552"/>
    </location>
</feature>
<evidence type="ECO:0000313" key="3">
    <source>
        <dbReference type="EMBL" id="GAT62620.1"/>
    </source>
</evidence>
<dbReference type="PANTHER" id="PTHR48098:SF3">
    <property type="entry name" value="IRON(III) ENTEROBACTIN ESTERASE"/>
    <property type="match status" value="1"/>
</dbReference>
<accession>A0A170ZFI7</accession>
<dbReference type="InterPro" id="IPR000801">
    <property type="entry name" value="Esterase-like"/>
</dbReference>
<gene>
    <name evidence="3" type="ORF">PJIAN_2179</name>
</gene>
<dbReference type="InterPro" id="IPR013658">
    <property type="entry name" value="SGL"/>
</dbReference>
<feature type="signal peptide" evidence="1">
    <location>
        <begin position="1"/>
        <end position="19"/>
    </location>
</feature>
<evidence type="ECO:0000256" key="1">
    <source>
        <dbReference type="SAM" id="SignalP"/>
    </source>
</evidence>
<dbReference type="Pfam" id="PF00756">
    <property type="entry name" value="Esterase"/>
    <property type="match status" value="1"/>
</dbReference>
<dbReference type="SUPFAM" id="SSF53474">
    <property type="entry name" value="alpha/beta-Hydrolases"/>
    <property type="match status" value="1"/>
</dbReference>
<dbReference type="SUPFAM" id="SSF63829">
    <property type="entry name" value="Calcium-dependent phosphotriesterase"/>
    <property type="match status" value="1"/>
</dbReference>
<evidence type="ECO:0000313" key="4">
    <source>
        <dbReference type="Proteomes" id="UP000076586"/>
    </source>
</evidence>
<dbReference type="EMBL" id="BDCR01000002">
    <property type="protein sequence ID" value="GAT62620.1"/>
    <property type="molecule type" value="Genomic_DNA"/>
</dbReference>
<sequence length="581" mass="64762">MGKLFLVVIFALGGLVAMAQNIPNSAYPYDPATKPNQHITPGEIIEKEFSASKIYPGTSRKYWIYIPAGYTPAKPACLYVSMDGILLNAPTVFDNLIASGQMPVTIGIFVGPGEVKDNDNNTLRFNRSNEFDKTDGTFVRFLLEELLPEVEKQKTKDGRTILFSEDANDRAIAGLSSGAICAFTAAWQRPDKFSRVFSAVGTYVAMRGGNEYPALIRKTEPKPIRIFLQDGINDVWNPLFGHWYESNLLMESALDFAGYEVEHNWGRGKHDVIHASKIFPDVMRWLWKGYPARVQKGNSLNDMLASILLPDSDWKEIDSRISPSGQLFTDEAGNVIFQNQEGFVCKVDSSHAITSRLKLSNDERLIGTDGNELFIATSNGTIKKGSTTKKNIIAKGIPHVKELLVTSEKDIYLLQENSQNDNNLYLIRHNKITRIKNNQPGLGSEIAISPDHKLLMQNEKNSQWIYSSMIDAEGNLLYGQRFYWLHNTDNFDFTENGNITFDINGNLYVATKMGIQVCDMNGRVRAILSLPSGRVSSVIFGGKNHAVLYAVSNGKLFYRKMNVSGSAPWMSPIKLKSQGAG</sequence>
<keyword evidence="1" id="KW-0732">Signal</keyword>
<dbReference type="AlphaFoldDB" id="A0A170ZFI7"/>
<dbReference type="PANTHER" id="PTHR48098">
    <property type="entry name" value="ENTEROCHELIN ESTERASE-RELATED"/>
    <property type="match status" value="1"/>
</dbReference>